<dbReference type="RefSeq" id="XP_067759024.1">
    <property type="nucleotide sequence ID" value="XM_067903015.1"/>
</dbReference>
<evidence type="ECO:0000313" key="3">
    <source>
        <dbReference type="Proteomes" id="UP000674318"/>
    </source>
</evidence>
<dbReference type="SUPFAM" id="SSF46966">
    <property type="entry name" value="Spectrin repeat"/>
    <property type="match status" value="1"/>
</dbReference>
<accession>A0A836IZ74</accession>
<dbReference type="EMBL" id="JAFJZO010000011">
    <property type="protein sequence ID" value="KAG5510175.1"/>
    <property type="molecule type" value="Genomic_DNA"/>
</dbReference>
<dbReference type="AlphaFoldDB" id="A0A836IZ74"/>
<dbReference type="KEGG" id="phet:94293092"/>
<evidence type="ECO:0000256" key="1">
    <source>
        <dbReference type="SAM" id="Coils"/>
    </source>
</evidence>
<comment type="caution">
    <text evidence="2">The sequence shown here is derived from an EMBL/GenBank/DDBJ whole genome shotgun (WGS) entry which is preliminary data.</text>
</comment>
<keyword evidence="1" id="KW-0175">Coiled coil</keyword>
<evidence type="ECO:0000313" key="2">
    <source>
        <dbReference type="EMBL" id="KAG5510175.1"/>
    </source>
</evidence>
<gene>
    <name evidence="2" type="ORF">JKF63_07072</name>
</gene>
<protein>
    <submittedName>
        <fullName evidence="2">Uncharacterized protein</fullName>
    </submittedName>
</protein>
<feature type="coiled-coil region" evidence="1">
    <location>
        <begin position="100"/>
        <end position="165"/>
    </location>
</feature>
<dbReference type="OrthoDB" id="261737at2759"/>
<dbReference type="Proteomes" id="UP000674318">
    <property type="component" value="Unassembled WGS sequence"/>
</dbReference>
<keyword evidence="3" id="KW-1185">Reference proteome</keyword>
<organism evidence="2 3">
    <name type="scientific">Porcisia hertigi</name>
    <dbReference type="NCBI Taxonomy" id="2761500"/>
    <lineage>
        <taxon>Eukaryota</taxon>
        <taxon>Discoba</taxon>
        <taxon>Euglenozoa</taxon>
        <taxon>Kinetoplastea</taxon>
        <taxon>Metakinetoplastina</taxon>
        <taxon>Trypanosomatida</taxon>
        <taxon>Trypanosomatidae</taxon>
        <taxon>Leishmaniinae</taxon>
        <taxon>Porcisia</taxon>
    </lineage>
</organism>
<name>A0A836IZ74_9TRYP</name>
<proteinExistence type="predicted"/>
<sequence>MHRSEDGKVDVAVRRFRAWSAPAAPLSHICGSHDGAFVRCTAGGIAGNPADRPLPPSIYRLFPTRTAFTEADIPFSVTPVESSNGVRHATGSSQKQADTVDALRAELIVAKNQIELLNTTSKEMFHRYGELEAVNAELRDTTQRLRDANDDLEARLAQRDEMLNEQQHIISHLEKKLEEFNRFKSTALSSGSKSLNGDPK</sequence>
<reference evidence="2 3" key="1">
    <citation type="submission" date="2021-02" db="EMBL/GenBank/DDBJ databases">
        <title>Porcisia hertigi Genome sequencing and assembly.</title>
        <authorList>
            <person name="Almutairi H."/>
            <person name="Gatherer D."/>
        </authorList>
    </citation>
    <scope>NUCLEOTIDE SEQUENCE [LARGE SCALE GENOMIC DNA]</scope>
    <source>
        <strain evidence="2 3">C119</strain>
    </source>
</reference>
<dbReference type="GeneID" id="94293092"/>